<proteinExistence type="inferred from homology"/>
<feature type="domain" description="GST C-terminal" evidence="4">
    <location>
        <begin position="86"/>
        <end position="205"/>
    </location>
</feature>
<evidence type="ECO:0000256" key="2">
    <source>
        <dbReference type="ARBA" id="ARBA00022679"/>
    </source>
</evidence>
<dbReference type="SFLD" id="SFLDG00358">
    <property type="entry name" value="Main_(cytGST)"/>
    <property type="match status" value="1"/>
</dbReference>
<dbReference type="InterPro" id="IPR010987">
    <property type="entry name" value="Glutathione-S-Trfase_C-like"/>
</dbReference>
<accession>A0A1D9LIG7</accession>
<organism evidence="5 6">
    <name type="scientific">Chromobacterium vaccinii</name>
    <dbReference type="NCBI Taxonomy" id="1108595"/>
    <lineage>
        <taxon>Bacteria</taxon>
        <taxon>Pseudomonadati</taxon>
        <taxon>Pseudomonadota</taxon>
        <taxon>Betaproteobacteria</taxon>
        <taxon>Neisseriales</taxon>
        <taxon>Chromobacteriaceae</taxon>
        <taxon>Chromobacterium</taxon>
    </lineage>
</organism>
<dbReference type="Pfam" id="PF13409">
    <property type="entry name" value="GST_N_2"/>
    <property type="match status" value="1"/>
</dbReference>
<dbReference type="RefSeq" id="WP_046156048.1">
    <property type="nucleotide sequence ID" value="NZ_CP017707.1"/>
</dbReference>
<comment type="similarity">
    <text evidence="1">Belongs to the GST superfamily.</text>
</comment>
<dbReference type="KEGG" id="cvc:BKX93_14450"/>
<dbReference type="InterPro" id="IPR040079">
    <property type="entry name" value="Glutathione_S-Trfase"/>
</dbReference>
<dbReference type="InterPro" id="IPR036282">
    <property type="entry name" value="Glutathione-S-Trfase_C_sf"/>
</dbReference>
<sequence>MLRILGRSNSINVRKVLWTCHEIGLDYEREDWGRGVRPVADPEFLALNPFSMIPALVDGEVTLSESNAICRYLAAKHGRHDLLPADPAARAQVERWMDWQAADLNPAWSYAFHALSRNSPDHRDPARIADSVAAWKKQMAVLESLLGESWARGDAFTLADIVLGVSVQRWLLTPFDKPALPKTEAYFERLRRRPAYQAHGGEGVA</sequence>
<protein>
    <submittedName>
        <fullName evidence="5">Glutathione S-transferase</fullName>
    </submittedName>
</protein>
<evidence type="ECO:0000259" key="4">
    <source>
        <dbReference type="PROSITE" id="PS50405"/>
    </source>
</evidence>
<dbReference type="Gene3D" id="1.20.1050.10">
    <property type="match status" value="1"/>
</dbReference>
<dbReference type="CDD" id="cd03047">
    <property type="entry name" value="GST_N_2"/>
    <property type="match status" value="1"/>
</dbReference>
<name>A0A1D9LIG7_9NEIS</name>
<dbReference type="PROSITE" id="PS50405">
    <property type="entry name" value="GST_CTER"/>
    <property type="match status" value="1"/>
</dbReference>
<dbReference type="Proteomes" id="UP000178776">
    <property type="component" value="Chromosome"/>
</dbReference>
<feature type="domain" description="GST N-terminal" evidence="3">
    <location>
        <begin position="1"/>
        <end position="81"/>
    </location>
</feature>
<dbReference type="SFLD" id="SFLDS00019">
    <property type="entry name" value="Glutathione_Transferase_(cytos"/>
    <property type="match status" value="1"/>
</dbReference>
<dbReference type="PROSITE" id="PS50404">
    <property type="entry name" value="GST_NTER"/>
    <property type="match status" value="1"/>
</dbReference>
<dbReference type="InterPro" id="IPR004045">
    <property type="entry name" value="Glutathione_S-Trfase_N"/>
</dbReference>
<dbReference type="Gene3D" id="3.40.30.10">
    <property type="entry name" value="Glutaredoxin"/>
    <property type="match status" value="1"/>
</dbReference>
<dbReference type="GeneID" id="68842405"/>
<dbReference type="InterPro" id="IPR036249">
    <property type="entry name" value="Thioredoxin-like_sf"/>
</dbReference>
<reference evidence="5 6" key="1">
    <citation type="submission" date="2016-10" db="EMBL/GenBank/DDBJ databases">
        <title>Chromobacterium muskegensis sp. nov., an insecticidal bacterium isolated from Sphagnum bogs.</title>
        <authorList>
            <person name="Sparks M.E."/>
            <person name="Blackburn M.B."/>
            <person name="Gundersen-Rindal D.E."/>
            <person name="Mitchell A."/>
            <person name="Farrar R."/>
            <person name="Kuhar D."/>
        </authorList>
    </citation>
    <scope>NUCLEOTIDE SEQUENCE [LARGE SCALE GENOMIC DNA]</scope>
    <source>
        <strain evidence="5 6">21-1</strain>
    </source>
</reference>
<evidence type="ECO:0000313" key="6">
    <source>
        <dbReference type="Proteomes" id="UP000178776"/>
    </source>
</evidence>
<dbReference type="SUPFAM" id="SSF47616">
    <property type="entry name" value="GST C-terminal domain-like"/>
    <property type="match status" value="1"/>
</dbReference>
<dbReference type="STRING" id="1108595.BKX93_14450"/>
<keyword evidence="2 5" id="KW-0808">Transferase</keyword>
<dbReference type="FunFam" id="3.40.30.10:FF:000039">
    <property type="entry name" value="Glutathione S-transferase domain"/>
    <property type="match status" value="1"/>
</dbReference>
<dbReference type="CDD" id="cd03180">
    <property type="entry name" value="GST_C_2"/>
    <property type="match status" value="1"/>
</dbReference>
<dbReference type="PANTHER" id="PTHR44051">
    <property type="entry name" value="GLUTATHIONE S-TRANSFERASE-RELATED"/>
    <property type="match status" value="1"/>
</dbReference>
<dbReference type="PANTHER" id="PTHR44051:SF19">
    <property type="entry name" value="DISULFIDE-BOND OXIDOREDUCTASE YFCG"/>
    <property type="match status" value="1"/>
</dbReference>
<evidence type="ECO:0000313" key="5">
    <source>
        <dbReference type="EMBL" id="AOZ51075.1"/>
    </source>
</evidence>
<dbReference type="SUPFAM" id="SSF52833">
    <property type="entry name" value="Thioredoxin-like"/>
    <property type="match status" value="1"/>
</dbReference>
<dbReference type="EMBL" id="CP017707">
    <property type="protein sequence ID" value="AOZ51075.1"/>
    <property type="molecule type" value="Genomic_DNA"/>
</dbReference>
<evidence type="ECO:0000256" key="1">
    <source>
        <dbReference type="ARBA" id="ARBA00007409"/>
    </source>
</evidence>
<evidence type="ECO:0000259" key="3">
    <source>
        <dbReference type="PROSITE" id="PS50404"/>
    </source>
</evidence>
<dbReference type="AlphaFoldDB" id="A0A1D9LIG7"/>
<dbReference type="GO" id="GO:0016740">
    <property type="term" value="F:transferase activity"/>
    <property type="evidence" value="ECO:0007669"/>
    <property type="project" value="UniProtKB-KW"/>
</dbReference>
<gene>
    <name evidence="5" type="ORF">BKX93_14450</name>
</gene>
<dbReference type="SFLD" id="SFLDG01150">
    <property type="entry name" value="Main.1:_Beta-like"/>
    <property type="match status" value="1"/>
</dbReference>